<evidence type="ECO:0000313" key="1">
    <source>
        <dbReference type="EMBL" id="AMC09864.1"/>
    </source>
</evidence>
<dbReference type="SUPFAM" id="SSF49464">
    <property type="entry name" value="Carboxypeptidase regulatory domain-like"/>
    <property type="match status" value="1"/>
</dbReference>
<keyword evidence="2" id="KW-1185">Reference proteome</keyword>
<dbReference type="KEGG" id="lut:Lupro_00670"/>
<dbReference type="Proteomes" id="UP000059672">
    <property type="component" value="Chromosome"/>
</dbReference>
<dbReference type="EMBL" id="CP013355">
    <property type="protein sequence ID" value="AMC09864.1"/>
    <property type="molecule type" value="Genomic_DNA"/>
</dbReference>
<proteinExistence type="predicted"/>
<reference evidence="1 2" key="2">
    <citation type="journal article" date="2016" name="Int. J. Syst. Evol. Microbiol.">
        <title>Lutibacter profundi sp. nov., isolated from a deep-sea hydrothermal system on the Arctic Mid-Ocean Ridge and emended description of the genus Lutibacter.</title>
        <authorList>
            <person name="Le Moine Bauer S."/>
            <person name="Roalkvam I."/>
            <person name="Steen I.H."/>
            <person name="Dahle H."/>
        </authorList>
    </citation>
    <scope>NUCLEOTIDE SEQUENCE [LARGE SCALE GENOMIC DNA]</scope>
    <source>
        <strain evidence="1 2">LP1</strain>
    </source>
</reference>
<dbReference type="OrthoDB" id="1417583at2"/>
<dbReference type="InterPro" id="IPR008969">
    <property type="entry name" value="CarboxyPept-like_regulatory"/>
</dbReference>
<sequence>MNFKLTTLFLAIFSTINCFTQEKRTSITGEIISVHKVVSNINILNLNTKLGSVSNNFGEFELKVAVNDTILFSSIQYQTLKILITKNIIETKKLKVHLTPLVNILNEVFLESLSGNLDIDIKSVPKDTFPKHNFVFKLSDLSKKLGPDIHGFLKAPNAQNMTDPIKMRSNGGATLPDFRMIKLRKLKSDLLKKKEFPSKIKKELGLDFFTINLKIPKERINNFIAYCEYRAIIHKYYNHRLLEVIEILQQESKIYNAIKN</sequence>
<dbReference type="AlphaFoldDB" id="A0A109RMP7"/>
<dbReference type="STRING" id="1622118.Lupro_00670"/>
<dbReference type="RefSeq" id="WP_068205582.1">
    <property type="nucleotide sequence ID" value="NZ_CP013355.1"/>
</dbReference>
<gene>
    <name evidence="1" type="ORF">Lupro_00670</name>
</gene>
<protein>
    <submittedName>
        <fullName evidence="1">Uncharacterized protein</fullName>
    </submittedName>
</protein>
<accession>A0A109RMP7</accession>
<name>A0A109RMP7_9FLAO</name>
<organism evidence="1 2">
    <name type="scientific">Lutibacter profundi</name>
    <dbReference type="NCBI Taxonomy" id="1622118"/>
    <lineage>
        <taxon>Bacteria</taxon>
        <taxon>Pseudomonadati</taxon>
        <taxon>Bacteroidota</taxon>
        <taxon>Flavobacteriia</taxon>
        <taxon>Flavobacteriales</taxon>
        <taxon>Flavobacteriaceae</taxon>
        <taxon>Lutibacter</taxon>
    </lineage>
</organism>
<evidence type="ECO:0000313" key="2">
    <source>
        <dbReference type="Proteomes" id="UP000059672"/>
    </source>
</evidence>
<reference evidence="2" key="1">
    <citation type="submission" date="2015-12" db="EMBL/GenBank/DDBJ databases">
        <title>Complete genome sequence of Lutibacter profundus strain LP1.</title>
        <authorList>
            <person name="Wissuwa J."/>
            <person name="Le Moine Bauer S."/>
            <person name="Stokke R."/>
            <person name="Dahle H."/>
            <person name="Steen I.H."/>
        </authorList>
    </citation>
    <scope>NUCLEOTIDE SEQUENCE [LARGE SCALE GENOMIC DNA]</scope>
    <source>
        <strain evidence="2">LP1</strain>
    </source>
</reference>